<dbReference type="Proteomes" id="UP000002729">
    <property type="component" value="Unassembled WGS sequence"/>
</dbReference>
<dbReference type="PANTHER" id="PTHR18934:SF267">
    <property type="entry name" value="ATP-DEPENDENT RNA HELICASE YLR419W-RELATED"/>
    <property type="match status" value="1"/>
</dbReference>
<organism evidence="3">
    <name type="scientific">Aureococcus anophagefferens</name>
    <name type="common">Harmful bloom alga</name>
    <dbReference type="NCBI Taxonomy" id="44056"/>
    <lineage>
        <taxon>Eukaryota</taxon>
        <taxon>Sar</taxon>
        <taxon>Stramenopiles</taxon>
        <taxon>Ochrophyta</taxon>
        <taxon>Pelagophyceae</taxon>
        <taxon>Pelagomonadales</taxon>
        <taxon>Pelagomonadaceae</taxon>
        <taxon>Aureococcus</taxon>
    </lineage>
</organism>
<accession>F0XZJ8</accession>
<feature type="domain" description="Helicase ATP-binding" evidence="1">
    <location>
        <begin position="21"/>
        <end position="177"/>
    </location>
</feature>
<dbReference type="GO" id="GO:0003723">
    <property type="term" value="F:RNA binding"/>
    <property type="evidence" value="ECO:0007669"/>
    <property type="project" value="TreeGrafter"/>
</dbReference>
<dbReference type="RefSeq" id="XP_009033550.1">
    <property type="nucleotide sequence ID" value="XM_009035302.1"/>
</dbReference>
<dbReference type="KEGG" id="aaf:AURANDRAFT_6240"/>
<dbReference type="InParanoid" id="F0XZJ8"/>
<dbReference type="GO" id="GO:0004386">
    <property type="term" value="F:helicase activity"/>
    <property type="evidence" value="ECO:0007669"/>
    <property type="project" value="TreeGrafter"/>
</dbReference>
<reference evidence="2 3" key="1">
    <citation type="journal article" date="2011" name="Proc. Natl. Acad. Sci. U.S.A.">
        <title>Niche of harmful alga Aureococcus anophagefferens revealed through ecogenomics.</title>
        <authorList>
            <person name="Gobler C.J."/>
            <person name="Berry D.L."/>
            <person name="Dyhrman S.T."/>
            <person name="Wilhelm S.W."/>
            <person name="Salamov A."/>
            <person name="Lobanov A.V."/>
            <person name="Zhang Y."/>
            <person name="Collier J.L."/>
            <person name="Wurch L.L."/>
            <person name="Kustka A.B."/>
            <person name="Dill B.D."/>
            <person name="Shah M."/>
            <person name="VerBerkmoes N.C."/>
            <person name="Kuo A."/>
            <person name="Terry A."/>
            <person name="Pangilinan J."/>
            <person name="Lindquist E.A."/>
            <person name="Lucas S."/>
            <person name="Paulsen I.T."/>
            <person name="Hattenrath-Lehmann T.K."/>
            <person name="Talmage S.C."/>
            <person name="Walker E.A."/>
            <person name="Koch F."/>
            <person name="Burson A.M."/>
            <person name="Marcoval M.A."/>
            <person name="Tang Y.Z."/>
            <person name="Lecleir G.R."/>
            <person name="Coyne K.J."/>
            <person name="Berg G.M."/>
            <person name="Bertrand E.M."/>
            <person name="Saito M.A."/>
            <person name="Gladyshev V.N."/>
            <person name="Grigoriev I.V."/>
        </authorList>
    </citation>
    <scope>NUCLEOTIDE SEQUENCE [LARGE SCALE GENOMIC DNA]</scope>
    <source>
        <strain evidence="3">CCMP 1984</strain>
    </source>
</reference>
<dbReference type="Gene3D" id="3.40.50.300">
    <property type="entry name" value="P-loop containing nucleotide triphosphate hydrolases"/>
    <property type="match status" value="1"/>
</dbReference>
<proteinExistence type="predicted"/>
<evidence type="ECO:0000313" key="3">
    <source>
        <dbReference type="Proteomes" id="UP000002729"/>
    </source>
</evidence>
<dbReference type="CDD" id="cd17917">
    <property type="entry name" value="DEXHc_RHA-like"/>
    <property type="match status" value="1"/>
</dbReference>
<dbReference type="AlphaFoldDB" id="F0XZJ8"/>
<dbReference type="GO" id="GO:0005524">
    <property type="term" value="F:ATP binding"/>
    <property type="evidence" value="ECO:0007669"/>
    <property type="project" value="InterPro"/>
</dbReference>
<protein>
    <recommendedName>
        <fullName evidence="1">Helicase ATP-binding domain-containing protein</fullName>
    </recommendedName>
</protein>
<dbReference type="EMBL" id="GL833122">
    <property type="protein sequence ID" value="EGB11602.1"/>
    <property type="molecule type" value="Genomic_DNA"/>
</dbReference>
<dbReference type="PROSITE" id="PS51192">
    <property type="entry name" value="HELICASE_ATP_BIND_1"/>
    <property type="match status" value="1"/>
</dbReference>
<feature type="non-terminal residue" evidence="2">
    <location>
        <position position="1"/>
    </location>
</feature>
<dbReference type="eggNOG" id="KOG0920">
    <property type="taxonomic scope" value="Eukaryota"/>
</dbReference>
<name>F0XZJ8_AURAN</name>
<dbReference type="InterPro" id="IPR011545">
    <property type="entry name" value="DEAD/DEAH_box_helicase_dom"/>
</dbReference>
<dbReference type="SUPFAM" id="SSF52540">
    <property type="entry name" value="P-loop containing nucleoside triphosphate hydrolases"/>
    <property type="match status" value="1"/>
</dbReference>
<sequence>STLVRLQREKLPAAAARDEILGLLREFQVLLIEGGTGCGKTTQVPQFLLDDARARGVGAKVVVAQPRRLAAVGVSARVADERGEDVGRTIGVAVRGEARLGDETQALFCTTGVLLQRLKVDGSLENVTHVVVDEVHERHLDADLLLALLRPALRARPDLRVILMSATMDTSRFAAYY</sequence>
<dbReference type="GeneID" id="20223874"/>
<keyword evidence="3" id="KW-1185">Reference proteome</keyword>
<dbReference type="OrthoDB" id="5600252at2759"/>
<dbReference type="InterPro" id="IPR014001">
    <property type="entry name" value="Helicase_ATP-bd"/>
</dbReference>
<evidence type="ECO:0000259" key="1">
    <source>
        <dbReference type="PROSITE" id="PS51192"/>
    </source>
</evidence>
<feature type="non-terminal residue" evidence="2">
    <location>
        <position position="177"/>
    </location>
</feature>
<dbReference type="Pfam" id="PF00270">
    <property type="entry name" value="DEAD"/>
    <property type="match status" value="1"/>
</dbReference>
<dbReference type="PANTHER" id="PTHR18934">
    <property type="entry name" value="ATP-DEPENDENT RNA HELICASE"/>
    <property type="match status" value="1"/>
</dbReference>
<evidence type="ECO:0000313" key="2">
    <source>
        <dbReference type="EMBL" id="EGB11602.1"/>
    </source>
</evidence>
<dbReference type="InterPro" id="IPR027417">
    <property type="entry name" value="P-loop_NTPase"/>
</dbReference>
<dbReference type="OMA" id="PHATHIF"/>
<gene>
    <name evidence="2" type="ORF">AURANDRAFT_6240</name>
</gene>
<dbReference type="SMART" id="SM00487">
    <property type="entry name" value="DEXDc"/>
    <property type="match status" value="1"/>
</dbReference>